<dbReference type="AlphaFoldDB" id="A0A4R3MU40"/>
<gene>
    <name evidence="1" type="ORF">EDD68_11528</name>
</gene>
<evidence type="ECO:0000313" key="1">
    <source>
        <dbReference type="EMBL" id="TCT19978.1"/>
    </source>
</evidence>
<sequence>MQEYAGKCSTCGKMIYQVNVYLEGLREEGTLLCYDCTEREFRNHTDQSNHAGGQMNAKRS</sequence>
<keyword evidence="2" id="KW-1185">Reference proteome</keyword>
<comment type="caution">
    <text evidence="1">The sequence shown here is derived from an EMBL/GenBank/DDBJ whole genome shotgun (WGS) entry which is preliminary data.</text>
</comment>
<dbReference type="EMBL" id="SMAN01000015">
    <property type="protein sequence ID" value="TCT19978.1"/>
    <property type="molecule type" value="Genomic_DNA"/>
</dbReference>
<accession>A0A4R3MU40</accession>
<organism evidence="1 2">
    <name type="scientific">Melghiribacillus thermohalophilus</name>
    <dbReference type="NCBI Taxonomy" id="1324956"/>
    <lineage>
        <taxon>Bacteria</taxon>
        <taxon>Bacillati</taxon>
        <taxon>Bacillota</taxon>
        <taxon>Bacilli</taxon>
        <taxon>Bacillales</taxon>
        <taxon>Bacillaceae</taxon>
        <taxon>Melghiribacillus</taxon>
    </lineage>
</organism>
<protein>
    <submittedName>
        <fullName evidence="1">Uncharacterized protein</fullName>
    </submittedName>
</protein>
<name>A0A4R3MU40_9BACI</name>
<dbReference type="Proteomes" id="UP000294650">
    <property type="component" value="Unassembled WGS sequence"/>
</dbReference>
<evidence type="ECO:0000313" key="2">
    <source>
        <dbReference type="Proteomes" id="UP000294650"/>
    </source>
</evidence>
<reference evidence="1 2" key="1">
    <citation type="submission" date="2019-03" db="EMBL/GenBank/DDBJ databases">
        <title>Genomic Encyclopedia of Type Strains, Phase IV (KMG-IV): sequencing the most valuable type-strain genomes for metagenomic binning, comparative biology and taxonomic classification.</title>
        <authorList>
            <person name="Goeker M."/>
        </authorList>
    </citation>
    <scope>NUCLEOTIDE SEQUENCE [LARGE SCALE GENOMIC DNA]</scope>
    <source>
        <strain evidence="1 2">DSM 25894</strain>
    </source>
</reference>
<proteinExistence type="predicted"/>